<reference evidence="3" key="1">
    <citation type="journal article" date="2017" name="Nat. Microbiol.">
        <title>Global analysis of biosynthetic gene clusters reveals vast potential of secondary metabolite production in Penicillium species.</title>
        <authorList>
            <person name="Nielsen J.C."/>
            <person name="Grijseels S."/>
            <person name="Prigent S."/>
            <person name="Ji B."/>
            <person name="Dainat J."/>
            <person name="Nielsen K.F."/>
            <person name="Frisvad J.C."/>
            <person name="Workman M."/>
            <person name="Nielsen J."/>
        </authorList>
    </citation>
    <scope>NUCLEOTIDE SEQUENCE [LARGE SCALE GENOMIC DNA]</scope>
    <source>
        <strain evidence="3">IBT 13039</strain>
    </source>
</reference>
<comment type="caution">
    <text evidence="2">The sequence shown here is derived from an EMBL/GenBank/DDBJ whole genome shotgun (WGS) entry which is preliminary data.</text>
</comment>
<feature type="compositionally biased region" description="Low complexity" evidence="1">
    <location>
        <begin position="108"/>
        <end position="125"/>
    </location>
</feature>
<gene>
    <name evidence="2" type="ORF">PENNAL_c0050G02744</name>
</gene>
<dbReference type="EMBL" id="MOOB01000050">
    <property type="protein sequence ID" value="OQE79780.1"/>
    <property type="molecule type" value="Genomic_DNA"/>
</dbReference>
<evidence type="ECO:0000313" key="2">
    <source>
        <dbReference type="EMBL" id="OQE79780.1"/>
    </source>
</evidence>
<feature type="compositionally biased region" description="Basic and acidic residues" evidence="1">
    <location>
        <begin position="194"/>
        <end position="211"/>
    </location>
</feature>
<proteinExistence type="predicted"/>
<evidence type="ECO:0000256" key="1">
    <source>
        <dbReference type="SAM" id="MobiDB-lite"/>
    </source>
</evidence>
<dbReference type="Proteomes" id="UP000191691">
    <property type="component" value="Unassembled WGS sequence"/>
</dbReference>
<feature type="compositionally biased region" description="Polar residues" evidence="1">
    <location>
        <begin position="41"/>
        <end position="65"/>
    </location>
</feature>
<feature type="compositionally biased region" description="Basic and acidic residues" evidence="1">
    <location>
        <begin position="170"/>
        <end position="179"/>
    </location>
</feature>
<sequence length="211" mass="22435">MEDLSLSGAGQSGGSGGKKPGHVKADCVEPKRKKKKKFGPSIQSSLRPGDSSGSGNSTAPTSFVSGSKVENLTINWGIPVAASVIPAPANSTPGPLTVAHPSAPASVTRLPQSSRRSPTQSSLPSNTSQPIGVSRDELLSILTQLTESTRTMVQEQTRMNTELVREGVRREFEAYDSRYNDNTGNEPMDYTDDTSNRDADDPHLHEGETQG</sequence>
<evidence type="ECO:0000313" key="3">
    <source>
        <dbReference type="Proteomes" id="UP000191691"/>
    </source>
</evidence>
<dbReference type="AlphaFoldDB" id="A0A1V6XX99"/>
<feature type="region of interest" description="Disordered" evidence="1">
    <location>
        <begin position="1"/>
        <end position="65"/>
    </location>
</feature>
<protein>
    <submittedName>
        <fullName evidence="2">Uncharacterized protein</fullName>
    </submittedName>
</protein>
<organism evidence="2 3">
    <name type="scientific">Penicillium nalgiovense</name>
    <dbReference type="NCBI Taxonomy" id="60175"/>
    <lineage>
        <taxon>Eukaryota</taxon>
        <taxon>Fungi</taxon>
        <taxon>Dikarya</taxon>
        <taxon>Ascomycota</taxon>
        <taxon>Pezizomycotina</taxon>
        <taxon>Eurotiomycetes</taxon>
        <taxon>Eurotiomycetidae</taxon>
        <taxon>Eurotiales</taxon>
        <taxon>Aspergillaceae</taxon>
        <taxon>Penicillium</taxon>
    </lineage>
</organism>
<keyword evidence="3" id="KW-1185">Reference proteome</keyword>
<accession>A0A1V6XX99</accession>
<feature type="region of interest" description="Disordered" evidence="1">
    <location>
        <begin position="170"/>
        <end position="211"/>
    </location>
</feature>
<feature type="region of interest" description="Disordered" evidence="1">
    <location>
        <begin position="85"/>
        <end position="133"/>
    </location>
</feature>
<name>A0A1V6XX99_PENNA</name>